<dbReference type="EMBL" id="CP039371">
    <property type="protein sequence ID" value="QCI14244.1"/>
    <property type="molecule type" value="Genomic_DNA"/>
</dbReference>
<dbReference type="Pfam" id="PF16778">
    <property type="entry name" value="Phage_tail_APC"/>
    <property type="match status" value="1"/>
</dbReference>
<sequence length="144" mass="16743">MRFYSPSTACCYLTGIHEEMPSDAQPISEEIYQSVIANPERGKVRSHDSAGQPNLIDPPLYEPTLEDLKAGERTWRDSYLTATEWLVTRYRDEKDMQRAPTLTIEQFNELLVYRQALRDWPQSESFPDSACRPVEPTWLPTQFQ</sequence>
<dbReference type="RefSeq" id="WP_136916266.1">
    <property type="nucleotide sequence ID" value="NZ_CP039371.1"/>
</dbReference>
<feature type="domain" description="Phage tail assembly chaperone-like" evidence="1">
    <location>
        <begin position="72"/>
        <end position="136"/>
    </location>
</feature>
<organism evidence="2 3">
    <name type="scientific">Pseudomonas putida</name>
    <name type="common">Arthrobacter siderocapsulatus</name>
    <dbReference type="NCBI Taxonomy" id="303"/>
    <lineage>
        <taxon>Bacteria</taxon>
        <taxon>Pseudomonadati</taxon>
        <taxon>Pseudomonadota</taxon>
        <taxon>Gammaproteobacteria</taxon>
        <taxon>Pseudomonadales</taxon>
        <taxon>Pseudomonadaceae</taxon>
        <taxon>Pseudomonas</taxon>
    </lineage>
</organism>
<protein>
    <submittedName>
        <fullName evidence="2">Phage tail protein</fullName>
    </submittedName>
</protein>
<evidence type="ECO:0000313" key="2">
    <source>
        <dbReference type="EMBL" id="QCI14244.1"/>
    </source>
</evidence>
<proteinExistence type="predicted"/>
<dbReference type="InterPro" id="IPR031893">
    <property type="entry name" value="Phage_tail_APC"/>
</dbReference>
<name>A0A4D6XFD6_PSEPU</name>
<dbReference type="OrthoDB" id="6465464at2"/>
<reference evidence="3" key="1">
    <citation type="submission" date="2019-04" db="EMBL/GenBank/DDBJ databases">
        <title>Genome sequence of Pseudomonas putida 1290, an auxin catabolizing strain.</title>
        <authorList>
            <person name="Laird T.S."/>
            <person name="Leveau J.H.J."/>
        </authorList>
    </citation>
    <scope>NUCLEOTIDE SEQUENCE [LARGE SCALE GENOMIC DNA]</scope>
    <source>
        <strain evidence="3">1290</strain>
    </source>
</reference>
<dbReference type="AlphaFoldDB" id="A0A4D6XFD6"/>
<gene>
    <name evidence="2" type="ORF">E6B08_24160</name>
</gene>
<accession>A0A4D6XFD6</accession>
<dbReference type="Proteomes" id="UP000298551">
    <property type="component" value="Chromosome"/>
</dbReference>
<evidence type="ECO:0000259" key="1">
    <source>
        <dbReference type="Pfam" id="PF16778"/>
    </source>
</evidence>
<evidence type="ECO:0000313" key="3">
    <source>
        <dbReference type="Proteomes" id="UP000298551"/>
    </source>
</evidence>